<keyword evidence="4" id="KW-0812">Transmembrane</keyword>
<dbReference type="EMBL" id="CP001010">
    <property type="protein sequence ID" value="ACB44822.1"/>
    <property type="molecule type" value="Genomic_DNA"/>
</dbReference>
<dbReference type="eggNOG" id="COG1011">
    <property type="taxonomic scope" value="Bacteria"/>
</dbReference>
<gene>
    <name evidence="5" type="ordered locus">Pnec_1768</name>
</gene>
<comment type="function">
    <text evidence="3">Catalyzes the hydrolytic dehalogenation of small (S)-2-haloalkanoic acids to yield the corresponding (R)-2-hydroxyalkanoic acids.</text>
</comment>
<dbReference type="Gene3D" id="1.10.150.240">
    <property type="entry name" value="Putative phosphatase, domain 2"/>
    <property type="match status" value="1"/>
</dbReference>
<dbReference type="SFLD" id="SFLDG01129">
    <property type="entry name" value="C1.5:_HAD__Beta-PGM__Phosphata"/>
    <property type="match status" value="1"/>
</dbReference>
<dbReference type="CDD" id="cd02588">
    <property type="entry name" value="HAD_L2-DEX"/>
    <property type="match status" value="1"/>
</dbReference>
<dbReference type="Pfam" id="PF00702">
    <property type="entry name" value="Hydrolase"/>
    <property type="match status" value="1"/>
</dbReference>
<dbReference type="SFLD" id="SFLDG01135">
    <property type="entry name" value="C1.5.6:_HAD__Beta-PGM__Phospha"/>
    <property type="match status" value="1"/>
</dbReference>
<evidence type="ECO:0000256" key="1">
    <source>
        <dbReference type="ARBA" id="ARBA00008106"/>
    </source>
</evidence>
<dbReference type="PRINTS" id="PR00413">
    <property type="entry name" value="HADHALOGNASE"/>
</dbReference>
<dbReference type="InterPro" id="IPR036412">
    <property type="entry name" value="HAD-like_sf"/>
</dbReference>
<keyword evidence="4" id="KW-0472">Membrane</keyword>
<feature type="transmembrane region" description="Helical" evidence="4">
    <location>
        <begin position="215"/>
        <end position="236"/>
    </location>
</feature>
<evidence type="ECO:0000256" key="4">
    <source>
        <dbReference type="SAM" id="Phobius"/>
    </source>
</evidence>
<reference evidence="5" key="1">
    <citation type="submission" date="2008-03" db="EMBL/GenBank/DDBJ databases">
        <title>Complete sequence of Polynucleobacter necessarius STIR1.</title>
        <authorList>
            <consortium name="US DOE Joint Genome Institute"/>
            <person name="Copeland A."/>
            <person name="Lucas S."/>
            <person name="Lapidus A."/>
            <person name="Barry K."/>
            <person name="Detter J.C."/>
            <person name="Glavina del Rio T."/>
            <person name="Hammon N."/>
            <person name="Israni S."/>
            <person name="Dalin E."/>
            <person name="Tice H."/>
            <person name="Pitluck S."/>
            <person name="Chain P."/>
            <person name="Malfatti S."/>
            <person name="Shin M."/>
            <person name="Vergez L."/>
            <person name="Schmutz J."/>
            <person name="Larimer F."/>
            <person name="Land M."/>
            <person name="Hauser L."/>
            <person name="Kyrpides N."/>
            <person name="Kim E."/>
            <person name="Hahn M."/>
            <person name="Richardson P."/>
        </authorList>
    </citation>
    <scope>NUCLEOTIDE SEQUENCE [LARGE SCALE GENOMIC DNA]</scope>
    <source>
        <strain evidence="5">STIR1</strain>
    </source>
</reference>
<proteinExistence type="inferred from homology"/>
<dbReference type="InterPro" id="IPR023214">
    <property type="entry name" value="HAD_sf"/>
</dbReference>
<organism evidence="5">
    <name type="scientific">Polynucleobacter necessarius subsp. necessarius (strain STIR1)</name>
    <dbReference type="NCBI Taxonomy" id="452638"/>
    <lineage>
        <taxon>Bacteria</taxon>
        <taxon>Pseudomonadati</taxon>
        <taxon>Pseudomonadota</taxon>
        <taxon>Betaproteobacteria</taxon>
        <taxon>Burkholderiales</taxon>
        <taxon>Burkholderiaceae</taxon>
        <taxon>Polynucleobacter</taxon>
    </lineage>
</organism>
<comment type="catalytic activity">
    <reaction evidence="3">
        <text>an (S)-2-haloacid + H2O = a (2R)-2-hydroxycarboxylate + a halide anion + H(+)</text>
        <dbReference type="Rhea" id="RHEA:11192"/>
        <dbReference type="ChEBI" id="CHEBI:15377"/>
        <dbReference type="ChEBI" id="CHEBI:15378"/>
        <dbReference type="ChEBI" id="CHEBI:16042"/>
        <dbReference type="ChEBI" id="CHEBI:58314"/>
        <dbReference type="ChEBI" id="CHEBI:137405"/>
        <dbReference type="EC" id="3.8.1.2"/>
    </reaction>
</comment>
<evidence type="ECO:0000256" key="2">
    <source>
        <dbReference type="ARBA" id="ARBA00022801"/>
    </source>
</evidence>
<dbReference type="PANTHER" id="PTHR43316:SF3">
    <property type="entry name" value="HALOACID DEHALOGENASE, TYPE II (AFU_ORTHOLOGUE AFUA_2G07750)-RELATED"/>
    <property type="match status" value="1"/>
</dbReference>
<dbReference type="SUPFAM" id="SSF56784">
    <property type="entry name" value="HAD-like"/>
    <property type="match status" value="1"/>
</dbReference>
<dbReference type="AlphaFoldDB" id="B1XSM3"/>
<dbReference type="Gene3D" id="3.40.50.1000">
    <property type="entry name" value="HAD superfamily/HAD-like"/>
    <property type="match status" value="1"/>
</dbReference>
<dbReference type="InterPro" id="IPR023198">
    <property type="entry name" value="PGP-like_dom2"/>
</dbReference>
<accession>B1XSM3</accession>
<dbReference type="InterPro" id="IPR006439">
    <property type="entry name" value="HAD-SF_hydro_IA"/>
</dbReference>
<dbReference type="EC" id="3.8.1.2" evidence="3"/>
<keyword evidence="4" id="KW-1133">Transmembrane helix</keyword>
<comment type="similarity">
    <text evidence="1 3">Belongs to the HAD-like hydrolase superfamily. S-2-haloalkanoic acid dehalogenase family.</text>
</comment>
<evidence type="ECO:0000256" key="3">
    <source>
        <dbReference type="RuleBase" id="RU368077"/>
    </source>
</evidence>
<dbReference type="InterPro" id="IPR006328">
    <property type="entry name" value="2-HAD"/>
</dbReference>
<name>B1XSM3_POLNS</name>
<dbReference type="SFLD" id="SFLDS00003">
    <property type="entry name" value="Haloacid_Dehalogenase"/>
    <property type="match status" value="1"/>
</dbReference>
<keyword evidence="2 3" id="KW-0378">Hydrolase</keyword>
<dbReference type="HOGENOM" id="CLU_045011_3_1_4"/>
<dbReference type="PANTHER" id="PTHR43316">
    <property type="entry name" value="HYDROLASE, HALOACID DELAHOGENASE-RELATED"/>
    <property type="match status" value="1"/>
</dbReference>
<dbReference type="SFLD" id="SFLDF00045">
    <property type="entry name" value="2-haloacid_dehalogenase"/>
    <property type="match status" value="1"/>
</dbReference>
<evidence type="ECO:0000313" key="5">
    <source>
        <dbReference type="EMBL" id="ACB44822.1"/>
    </source>
</evidence>
<dbReference type="GO" id="GO:0018784">
    <property type="term" value="F:(S)-2-haloacid dehalogenase activity"/>
    <property type="evidence" value="ECO:0007669"/>
    <property type="project" value="UniProtKB-UniRule"/>
</dbReference>
<protein>
    <recommendedName>
        <fullName evidence="3">(S)-2-haloacid dehalogenase</fullName>
        <ecNumber evidence="3">3.8.1.2</ecNumber>
    </recommendedName>
    <alternativeName>
        <fullName evidence="3">2-haloalkanoic acid dehalogenase</fullName>
    </alternativeName>
    <alternativeName>
        <fullName evidence="3">Halocarboxylic acid halidohydrolase</fullName>
    </alternativeName>
    <alternativeName>
        <fullName evidence="3">L-2-haloacid dehalogenase</fullName>
    </alternativeName>
</protein>
<dbReference type="STRING" id="452638.Pnec_1768"/>
<dbReference type="OrthoDB" id="264363at2"/>
<sequence>MYKLIAFDAYGTLFDMYFMGQLAEELFPGYGQAFALMWRDRQIEYTRLVTMSDPNPAGSKHYLPFWDLTIRSLRYVCKRMGLNLTAEYEKRLMDQYVRLTGFADSLSVLKAIKGKGIFTAILSNGSREILATVVESNGLKPYLDQVVTVEDVRLFKTAPQAYELLLKAFPVQKEEILFVSSNAWDALAAKWCGFDVFWVNRLGHPFEEIGEEKSVLIITSIIAAVLTIIFLLSFHLQ</sequence>
<dbReference type="NCBIfam" id="TIGR01493">
    <property type="entry name" value="HAD-SF-IA-v2"/>
    <property type="match status" value="1"/>
</dbReference>
<dbReference type="NCBIfam" id="TIGR01428">
    <property type="entry name" value="HAD_type_II"/>
    <property type="match status" value="1"/>
</dbReference>
<dbReference type="KEGG" id="pne:Pnec_1768"/>
<dbReference type="InterPro" id="IPR051540">
    <property type="entry name" value="S-2-haloacid_dehalogenase"/>
</dbReference>